<accession>A0A2T4CTI3</accession>
<dbReference type="InterPro" id="IPR038228">
    <property type="entry name" value="Syd_sf"/>
</dbReference>
<dbReference type="Gene3D" id="3.40.1580.20">
    <property type="entry name" value="Syd protein"/>
    <property type="match status" value="1"/>
</dbReference>
<protein>
    <submittedName>
        <fullName evidence="4">SecY-interacting protein</fullName>
    </submittedName>
</protein>
<dbReference type="CDD" id="cd16323">
    <property type="entry name" value="Syd"/>
    <property type="match status" value="1"/>
</dbReference>
<dbReference type="AlphaFoldDB" id="A0A2T4CTI3"/>
<proteinExistence type="predicted"/>
<keyword evidence="1" id="KW-1003">Cell membrane</keyword>
<evidence type="ECO:0000313" key="4">
    <source>
        <dbReference type="EMBL" id="PTB89934.1"/>
    </source>
</evidence>
<gene>
    <name evidence="4" type="ORF">C9928_01620</name>
</gene>
<name>A0A2T4CTI3_9GAMM</name>
<reference evidence="4 5" key="1">
    <citation type="submission" date="2018-03" db="EMBL/GenBank/DDBJ databases">
        <title>Cross-interface Injection: A General Nanoliter Liquid Handling Method Applied to Single Cells Genome Amplification Automated Nanoliter Liquid Handling Applied to Single Cell Multiple Displacement Amplification.</title>
        <authorList>
            <person name="Yun J."/>
            <person name="Xu P."/>
            <person name="Xu J."/>
            <person name="Dai X."/>
            <person name="Wang Y."/>
            <person name="Zheng X."/>
            <person name="Cao C."/>
            <person name="Yi Q."/>
            <person name="Zhu Y."/>
            <person name="Wang L."/>
            <person name="Dong Z."/>
            <person name="Huang Y."/>
            <person name="Huang L."/>
            <person name="Du W."/>
        </authorList>
    </citation>
    <scope>NUCLEOTIDE SEQUENCE [LARGE SCALE GENOMIC DNA]</scope>
    <source>
        <strain evidence="4 5">A9-4</strain>
    </source>
</reference>
<evidence type="ECO:0000256" key="1">
    <source>
        <dbReference type="ARBA" id="ARBA00022475"/>
    </source>
</evidence>
<sequence length="189" mass="21808">MSITTALDALIDRYVRFYAEHNKPLLVERQDDWDAPIYREPWDNDPDYVIWQPVQQTHPLNFKDLAAALEMPFQSDFADYYSRWFAGDLAVDWNHHPLQLLHIHCREDGERLLANCAGHILMKRRLKQPPTLFIGLAEEADDLLLTVDNETGVVGLEWVGQGQHEVLADSLEAFIQEVTPRLQSSDEEA</sequence>
<comment type="caution">
    <text evidence="4">The sequence shown here is derived from an EMBL/GenBank/DDBJ whole genome shotgun (WGS) entry which is preliminary data.</text>
</comment>
<keyword evidence="2" id="KW-0997">Cell inner membrane</keyword>
<dbReference type="Pfam" id="PF07348">
    <property type="entry name" value="Syd"/>
    <property type="match status" value="1"/>
</dbReference>
<dbReference type="GO" id="GO:0009898">
    <property type="term" value="C:cytoplasmic side of plasma membrane"/>
    <property type="evidence" value="ECO:0007669"/>
    <property type="project" value="InterPro"/>
</dbReference>
<organism evidence="4 5">
    <name type="scientific">Pseudidiomarina aestuarii</name>
    <dbReference type="NCBI Taxonomy" id="624146"/>
    <lineage>
        <taxon>Bacteria</taxon>
        <taxon>Pseudomonadati</taxon>
        <taxon>Pseudomonadota</taxon>
        <taxon>Gammaproteobacteria</taxon>
        <taxon>Alteromonadales</taxon>
        <taxon>Idiomarinaceae</taxon>
        <taxon>Pseudidiomarina</taxon>
    </lineage>
</organism>
<evidence type="ECO:0000256" key="2">
    <source>
        <dbReference type="ARBA" id="ARBA00022519"/>
    </source>
</evidence>
<dbReference type="InterPro" id="IPR009948">
    <property type="entry name" value="Syd"/>
</dbReference>
<evidence type="ECO:0000256" key="3">
    <source>
        <dbReference type="ARBA" id="ARBA00023136"/>
    </source>
</evidence>
<keyword evidence="3" id="KW-0472">Membrane</keyword>
<dbReference type="NCBIfam" id="NF003439">
    <property type="entry name" value="PRK04968.1"/>
    <property type="match status" value="1"/>
</dbReference>
<dbReference type="Proteomes" id="UP000241514">
    <property type="component" value="Unassembled WGS sequence"/>
</dbReference>
<dbReference type="RefSeq" id="WP_417655882.1">
    <property type="nucleotide sequence ID" value="NZ_JBLXDX010000001.1"/>
</dbReference>
<dbReference type="EMBL" id="PYVG01000005">
    <property type="protein sequence ID" value="PTB89934.1"/>
    <property type="molecule type" value="Genomic_DNA"/>
</dbReference>
<evidence type="ECO:0000313" key="5">
    <source>
        <dbReference type="Proteomes" id="UP000241514"/>
    </source>
</evidence>